<dbReference type="InterPro" id="IPR036640">
    <property type="entry name" value="ABC1_TM_sf"/>
</dbReference>
<evidence type="ECO:0000256" key="5">
    <source>
        <dbReference type="ARBA" id="ARBA00022989"/>
    </source>
</evidence>
<sequence length="586" mass="61558">MITGLLRITGGAGRPLLVRHLLATVANAVCEGVAFGLLVPLLTALLGGHTGEAAHWLGPLAAAVAVGWAAHYAMETTALALSSAWRRALYERLGDHVVRLPLGWFDETRTAQLERLLGRGVNTAVRGVFLTQTLVTAVVRPATVLVFLLCYDAWLALAVLVAVPVVLAVFSVARRMTERTDAAHDAAAAEASARLVEFAGAQPVLRASGGARGGRRELDAALDGQHEAARRQVFGALPGLHLGELVTQLAFTALLVVGLLLATHGGVDAPRIIALLVLGTHFLQPFAVVAGAAAGLTTVRAAIGRIDALLRTEPLPEPPHPRPLRVSPDDGPPGVELDDVVFGYGPGPDGARAAVLDGFSLTIPAGRTVALVGASGSGKTTVTKLVARFHDVDAGAVRVGGVDVRQAATTDLMDTVSLVFQDVRLVDGTIEENIRLGRPDATEAEVREAARRARVDRIVERLPAGWASPVGEGGSLLSGGERQRVAIARTLLKDTPVVLLDEATSALDAENEVAVREALRELARGRTLLIIAHQPATIADADAIAVLEDGRVVEHGTHTSLLAAGGRYADLFGSYERAHGWRLRNR</sequence>
<dbReference type="PROSITE" id="PS50893">
    <property type="entry name" value="ABC_TRANSPORTER_2"/>
    <property type="match status" value="1"/>
</dbReference>
<reference evidence="11" key="1">
    <citation type="journal article" date="2019" name="Int. J. Syst. Evol. Microbiol.">
        <title>The Global Catalogue of Microorganisms (GCM) 10K type strain sequencing project: providing services to taxonomists for standard genome sequencing and annotation.</title>
        <authorList>
            <consortium name="The Broad Institute Genomics Platform"/>
            <consortium name="The Broad Institute Genome Sequencing Center for Infectious Disease"/>
            <person name="Wu L."/>
            <person name="Ma J."/>
        </authorList>
    </citation>
    <scope>NUCLEOTIDE SEQUENCE [LARGE SCALE GENOMIC DNA]</scope>
    <source>
        <strain evidence="11">JCM 30846</strain>
    </source>
</reference>
<dbReference type="InterPro" id="IPR039421">
    <property type="entry name" value="Type_1_exporter"/>
</dbReference>
<keyword evidence="6 7" id="KW-0472">Membrane</keyword>
<keyword evidence="4 10" id="KW-0067">ATP-binding</keyword>
<dbReference type="Pfam" id="PF00005">
    <property type="entry name" value="ABC_tran"/>
    <property type="match status" value="1"/>
</dbReference>
<evidence type="ECO:0000256" key="4">
    <source>
        <dbReference type="ARBA" id="ARBA00022840"/>
    </source>
</evidence>
<dbReference type="InterPro" id="IPR003593">
    <property type="entry name" value="AAA+_ATPase"/>
</dbReference>
<feature type="transmembrane region" description="Helical" evidence="7">
    <location>
        <begin position="240"/>
        <end position="262"/>
    </location>
</feature>
<dbReference type="SUPFAM" id="SSF52540">
    <property type="entry name" value="P-loop containing nucleoside triphosphate hydrolases"/>
    <property type="match status" value="1"/>
</dbReference>
<feature type="domain" description="ABC transmembrane type-1" evidence="9">
    <location>
        <begin position="21"/>
        <end position="298"/>
    </location>
</feature>
<evidence type="ECO:0000259" key="8">
    <source>
        <dbReference type="PROSITE" id="PS50893"/>
    </source>
</evidence>
<feature type="transmembrane region" description="Helical" evidence="7">
    <location>
        <begin position="21"/>
        <end position="47"/>
    </location>
</feature>
<accession>A0ABP7F831</accession>
<comment type="caution">
    <text evidence="10">The sequence shown here is derived from an EMBL/GenBank/DDBJ whole genome shotgun (WGS) entry which is preliminary data.</text>
</comment>
<dbReference type="Gene3D" id="1.20.1560.10">
    <property type="entry name" value="ABC transporter type 1, transmembrane domain"/>
    <property type="match status" value="1"/>
</dbReference>
<feature type="transmembrane region" description="Helical" evidence="7">
    <location>
        <begin position="53"/>
        <end position="73"/>
    </location>
</feature>
<evidence type="ECO:0000256" key="7">
    <source>
        <dbReference type="SAM" id="Phobius"/>
    </source>
</evidence>
<feature type="transmembrane region" description="Helical" evidence="7">
    <location>
        <begin position="124"/>
        <end position="148"/>
    </location>
</feature>
<organism evidence="10 11">
    <name type="scientific">Streptomyces tremellae</name>
    <dbReference type="NCBI Taxonomy" id="1124239"/>
    <lineage>
        <taxon>Bacteria</taxon>
        <taxon>Bacillati</taxon>
        <taxon>Actinomycetota</taxon>
        <taxon>Actinomycetes</taxon>
        <taxon>Kitasatosporales</taxon>
        <taxon>Streptomycetaceae</taxon>
        <taxon>Streptomyces</taxon>
    </lineage>
</organism>
<proteinExistence type="predicted"/>
<dbReference type="SMART" id="SM00382">
    <property type="entry name" value="AAA"/>
    <property type="match status" value="1"/>
</dbReference>
<dbReference type="InterPro" id="IPR027417">
    <property type="entry name" value="P-loop_NTPase"/>
</dbReference>
<evidence type="ECO:0000313" key="11">
    <source>
        <dbReference type="Proteomes" id="UP001499884"/>
    </source>
</evidence>
<dbReference type="PROSITE" id="PS00211">
    <property type="entry name" value="ABC_TRANSPORTER_1"/>
    <property type="match status" value="1"/>
</dbReference>
<keyword evidence="5 7" id="KW-1133">Transmembrane helix</keyword>
<comment type="subcellular location">
    <subcellularLocation>
        <location evidence="1">Cell membrane</location>
        <topology evidence="1">Multi-pass membrane protein</topology>
    </subcellularLocation>
</comment>
<dbReference type="InterPro" id="IPR011527">
    <property type="entry name" value="ABC1_TM_dom"/>
</dbReference>
<dbReference type="PANTHER" id="PTHR24221">
    <property type="entry name" value="ATP-BINDING CASSETTE SUB-FAMILY B"/>
    <property type="match status" value="1"/>
</dbReference>
<dbReference type="PROSITE" id="PS50929">
    <property type="entry name" value="ABC_TM1F"/>
    <property type="match status" value="1"/>
</dbReference>
<evidence type="ECO:0000256" key="2">
    <source>
        <dbReference type="ARBA" id="ARBA00022692"/>
    </source>
</evidence>
<name>A0ABP7F831_9ACTN</name>
<keyword evidence="11" id="KW-1185">Reference proteome</keyword>
<dbReference type="PANTHER" id="PTHR24221:SF654">
    <property type="entry name" value="ATP-BINDING CASSETTE SUB-FAMILY B MEMBER 6"/>
    <property type="match status" value="1"/>
</dbReference>
<dbReference type="SUPFAM" id="SSF90123">
    <property type="entry name" value="ABC transporter transmembrane region"/>
    <property type="match status" value="1"/>
</dbReference>
<gene>
    <name evidence="10" type="ORF">GCM10023082_33490</name>
</gene>
<keyword evidence="3" id="KW-0547">Nucleotide-binding</keyword>
<dbReference type="EMBL" id="BAABEP010000021">
    <property type="protein sequence ID" value="GAA3733403.1"/>
    <property type="molecule type" value="Genomic_DNA"/>
</dbReference>
<keyword evidence="2 7" id="KW-0812">Transmembrane</keyword>
<dbReference type="Proteomes" id="UP001499884">
    <property type="component" value="Unassembled WGS sequence"/>
</dbReference>
<feature type="transmembrane region" description="Helical" evidence="7">
    <location>
        <begin position="154"/>
        <end position="173"/>
    </location>
</feature>
<dbReference type="GO" id="GO:0005524">
    <property type="term" value="F:ATP binding"/>
    <property type="evidence" value="ECO:0007669"/>
    <property type="project" value="UniProtKB-KW"/>
</dbReference>
<evidence type="ECO:0000256" key="3">
    <source>
        <dbReference type="ARBA" id="ARBA00022741"/>
    </source>
</evidence>
<evidence type="ECO:0000256" key="6">
    <source>
        <dbReference type="ARBA" id="ARBA00023136"/>
    </source>
</evidence>
<evidence type="ECO:0000259" key="9">
    <source>
        <dbReference type="PROSITE" id="PS50929"/>
    </source>
</evidence>
<dbReference type="InterPro" id="IPR017871">
    <property type="entry name" value="ABC_transporter-like_CS"/>
</dbReference>
<feature type="domain" description="ABC transporter" evidence="8">
    <location>
        <begin position="335"/>
        <end position="574"/>
    </location>
</feature>
<protein>
    <submittedName>
        <fullName evidence="10">ABC transporter ATP-binding protein</fullName>
    </submittedName>
</protein>
<evidence type="ECO:0000313" key="10">
    <source>
        <dbReference type="EMBL" id="GAA3733403.1"/>
    </source>
</evidence>
<dbReference type="InterPro" id="IPR003439">
    <property type="entry name" value="ABC_transporter-like_ATP-bd"/>
</dbReference>
<feature type="transmembrane region" description="Helical" evidence="7">
    <location>
        <begin position="282"/>
        <end position="303"/>
    </location>
</feature>
<dbReference type="Pfam" id="PF00664">
    <property type="entry name" value="ABC_membrane"/>
    <property type="match status" value="1"/>
</dbReference>
<evidence type="ECO:0000256" key="1">
    <source>
        <dbReference type="ARBA" id="ARBA00004651"/>
    </source>
</evidence>
<dbReference type="RefSeq" id="WP_345647513.1">
    <property type="nucleotide sequence ID" value="NZ_BAABEP010000021.1"/>
</dbReference>
<dbReference type="Gene3D" id="3.40.50.300">
    <property type="entry name" value="P-loop containing nucleotide triphosphate hydrolases"/>
    <property type="match status" value="1"/>
</dbReference>